<accession>I3ZE35</accession>
<keyword evidence="5" id="KW-0732">Signal</keyword>
<dbReference type="GO" id="GO:0009055">
    <property type="term" value="F:electron transfer activity"/>
    <property type="evidence" value="ECO:0007669"/>
    <property type="project" value="InterPro"/>
</dbReference>
<keyword evidence="2 4" id="KW-0479">Metal-binding</keyword>
<dbReference type="PROSITE" id="PS51007">
    <property type="entry name" value="CYTC"/>
    <property type="match status" value="1"/>
</dbReference>
<organism evidence="7 8">
    <name type="scientific">Terriglobus roseus (strain DSM 18391 / NRRL B-41598 / KBS 63)</name>
    <dbReference type="NCBI Taxonomy" id="926566"/>
    <lineage>
        <taxon>Bacteria</taxon>
        <taxon>Pseudomonadati</taxon>
        <taxon>Acidobacteriota</taxon>
        <taxon>Terriglobia</taxon>
        <taxon>Terriglobales</taxon>
        <taxon>Acidobacteriaceae</taxon>
        <taxon>Terriglobus</taxon>
    </lineage>
</organism>
<dbReference type="GO" id="GO:0046872">
    <property type="term" value="F:metal ion binding"/>
    <property type="evidence" value="ECO:0007669"/>
    <property type="project" value="UniProtKB-KW"/>
</dbReference>
<evidence type="ECO:0000259" key="6">
    <source>
        <dbReference type="PROSITE" id="PS51007"/>
    </source>
</evidence>
<dbReference type="HOGENOM" id="CLU_175648_0_0_0"/>
<dbReference type="InterPro" id="IPR036909">
    <property type="entry name" value="Cyt_c-like_dom_sf"/>
</dbReference>
<evidence type="ECO:0000313" key="7">
    <source>
        <dbReference type="EMBL" id="AFL87503.1"/>
    </source>
</evidence>
<dbReference type="AlphaFoldDB" id="I3ZE35"/>
<evidence type="ECO:0000256" key="2">
    <source>
        <dbReference type="ARBA" id="ARBA00022723"/>
    </source>
</evidence>
<dbReference type="InterPro" id="IPR009056">
    <property type="entry name" value="Cyt_c-like_dom"/>
</dbReference>
<evidence type="ECO:0000256" key="5">
    <source>
        <dbReference type="SAM" id="SignalP"/>
    </source>
</evidence>
<dbReference type="Gene3D" id="1.10.760.10">
    <property type="entry name" value="Cytochrome c-like domain"/>
    <property type="match status" value="1"/>
</dbReference>
<dbReference type="SUPFAM" id="SSF46626">
    <property type="entry name" value="Cytochrome c"/>
    <property type="match status" value="1"/>
</dbReference>
<feature type="chain" id="PRO_5003683956" description="Cytochrome c domain-containing protein" evidence="5">
    <location>
        <begin position="21"/>
        <end position="95"/>
    </location>
</feature>
<evidence type="ECO:0000256" key="4">
    <source>
        <dbReference type="PROSITE-ProRule" id="PRU00433"/>
    </source>
</evidence>
<feature type="domain" description="Cytochrome c" evidence="6">
    <location>
        <begin position="40"/>
        <end position="95"/>
    </location>
</feature>
<dbReference type="EMBL" id="CP003379">
    <property type="protein sequence ID" value="AFL87503.1"/>
    <property type="molecule type" value="Genomic_DNA"/>
</dbReference>
<gene>
    <name evidence="7" type="ordered locus">Terro_1193</name>
</gene>
<protein>
    <recommendedName>
        <fullName evidence="6">Cytochrome c domain-containing protein</fullName>
    </recommendedName>
</protein>
<evidence type="ECO:0000313" key="8">
    <source>
        <dbReference type="Proteomes" id="UP000006056"/>
    </source>
</evidence>
<reference evidence="7 8" key="1">
    <citation type="submission" date="2012-06" db="EMBL/GenBank/DDBJ databases">
        <title>Complete genome of Terriglobus roseus DSM 18391.</title>
        <authorList>
            <consortium name="US DOE Joint Genome Institute (JGI-PGF)"/>
            <person name="Lucas S."/>
            <person name="Copeland A."/>
            <person name="Lapidus A."/>
            <person name="Glavina del Rio T."/>
            <person name="Dalin E."/>
            <person name="Tice H."/>
            <person name="Bruce D."/>
            <person name="Goodwin L."/>
            <person name="Pitluck S."/>
            <person name="Peters L."/>
            <person name="Mikhailova N."/>
            <person name="Munk A.C.C."/>
            <person name="Kyrpides N."/>
            <person name="Mavromatis K."/>
            <person name="Ivanova N."/>
            <person name="Brettin T."/>
            <person name="Detter J.C."/>
            <person name="Han C."/>
            <person name="Larimer F."/>
            <person name="Land M."/>
            <person name="Hauser L."/>
            <person name="Markowitz V."/>
            <person name="Cheng J.-F."/>
            <person name="Hugenholtz P."/>
            <person name="Woyke T."/>
            <person name="Wu D."/>
            <person name="Brambilla E."/>
            <person name="Klenk H.-P."/>
            <person name="Eisen J.A."/>
        </authorList>
    </citation>
    <scope>NUCLEOTIDE SEQUENCE [LARGE SCALE GENOMIC DNA]</scope>
    <source>
        <strain evidence="8">DSM 18391 / NRRL B-41598 / KBS 63</strain>
    </source>
</reference>
<name>I3ZE35_TERRK</name>
<evidence type="ECO:0000256" key="1">
    <source>
        <dbReference type="ARBA" id="ARBA00022617"/>
    </source>
</evidence>
<sequence length="95" mass="10496">MTRIRAHVMCLLMLPLGAVAQSPAAPLQARPAAVKTSTRQRISEGQRVFEQNCSRCHAAPDGFSPRIAGTVARHMRVRASLSEQDHEALRKFLHP</sequence>
<keyword evidence="8" id="KW-1185">Reference proteome</keyword>
<keyword evidence="1 4" id="KW-0349">Heme</keyword>
<dbReference type="KEGG" id="trs:Terro_1193"/>
<proteinExistence type="predicted"/>
<dbReference type="Proteomes" id="UP000006056">
    <property type="component" value="Chromosome"/>
</dbReference>
<keyword evidence="3 4" id="KW-0408">Iron</keyword>
<evidence type="ECO:0000256" key="3">
    <source>
        <dbReference type="ARBA" id="ARBA00023004"/>
    </source>
</evidence>
<dbReference type="GO" id="GO:0020037">
    <property type="term" value="F:heme binding"/>
    <property type="evidence" value="ECO:0007669"/>
    <property type="project" value="InterPro"/>
</dbReference>
<feature type="signal peptide" evidence="5">
    <location>
        <begin position="1"/>
        <end position="20"/>
    </location>
</feature>
<dbReference type="STRING" id="926566.Terro_1193"/>